<organism evidence="2 3">
    <name type="scientific">Candidatus Kaiserbacteria bacterium RIFCSPHIGHO2_01_FULL_53_31</name>
    <dbReference type="NCBI Taxonomy" id="1798481"/>
    <lineage>
        <taxon>Bacteria</taxon>
        <taxon>Candidatus Kaiseribacteriota</taxon>
    </lineage>
</organism>
<dbReference type="SUPFAM" id="SSF64182">
    <property type="entry name" value="DHH phosphoesterases"/>
    <property type="match status" value="1"/>
</dbReference>
<dbReference type="Pfam" id="PF02272">
    <property type="entry name" value="DHHA1"/>
    <property type="match status" value="1"/>
</dbReference>
<accession>A0A1F6CH10</accession>
<evidence type="ECO:0000313" key="3">
    <source>
        <dbReference type="Proteomes" id="UP000178815"/>
    </source>
</evidence>
<evidence type="ECO:0000259" key="1">
    <source>
        <dbReference type="Pfam" id="PF02272"/>
    </source>
</evidence>
<feature type="domain" description="DHHA1" evidence="1">
    <location>
        <begin position="224"/>
        <end position="268"/>
    </location>
</feature>
<name>A0A1F6CH10_9BACT</name>
<comment type="caution">
    <text evidence="2">The sequence shown here is derived from an EMBL/GenBank/DDBJ whole genome shotgun (WGS) entry which is preliminary data.</text>
</comment>
<gene>
    <name evidence="2" type="ORF">A2678_03525</name>
</gene>
<dbReference type="EMBL" id="MFKU01000011">
    <property type="protein sequence ID" value="OGG48534.1"/>
    <property type="molecule type" value="Genomic_DNA"/>
</dbReference>
<dbReference type="STRING" id="1798481.A2678_03525"/>
<dbReference type="Gene3D" id="3.10.310.30">
    <property type="match status" value="1"/>
</dbReference>
<dbReference type="PANTHER" id="PTHR46922:SF4">
    <property type="entry name" value="DHHA1 DOMAIN PROTEIN"/>
    <property type="match status" value="1"/>
</dbReference>
<protein>
    <recommendedName>
        <fullName evidence="1">DHHA1 domain-containing protein</fullName>
    </recommendedName>
</protein>
<proteinExistence type="predicted"/>
<sequence length="287" mass="31833">MHSKEIAVLYHASCPDGSGGAYAAWKKFGDSAEYIPVKHNRPIPTNLEGKDLYFIDFCYPQSVMNAIADKAKSITVLDHHEGVRDVATRFPGVFDPSHSGAIIAWNYFHATTPVPTFLTYVEDGDLYQFALPHSREILAYTYTFPLSSFEHWETLVREMDDPSQHERIIATGTLFAQYHKHIVDTGILHAELVRFEGYECYLASSFGEFISDTGHTLALEKPPLALIISADATGLRVSLRSDGSVDVSALARKYGGNGHPAAAGFRIPFGTAVPWEPVEKKDENPRD</sequence>
<dbReference type="GO" id="GO:0003676">
    <property type="term" value="F:nucleic acid binding"/>
    <property type="evidence" value="ECO:0007669"/>
    <property type="project" value="InterPro"/>
</dbReference>
<dbReference type="PANTHER" id="PTHR46922">
    <property type="entry name" value="DHHA1 DOMAIN PROTEIN"/>
    <property type="match status" value="1"/>
</dbReference>
<dbReference type="InterPro" id="IPR003156">
    <property type="entry name" value="DHHA1_dom"/>
</dbReference>
<dbReference type="Proteomes" id="UP000178815">
    <property type="component" value="Unassembled WGS sequence"/>
</dbReference>
<evidence type="ECO:0000313" key="2">
    <source>
        <dbReference type="EMBL" id="OGG48534.1"/>
    </source>
</evidence>
<dbReference type="AlphaFoldDB" id="A0A1F6CH10"/>
<reference evidence="2 3" key="1">
    <citation type="journal article" date="2016" name="Nat. Commun.">
        <title>Thousands of microbial genomes shed light on interconnected biogeochemical processes in an aquifer system.</title>
        <authorList>
            <person name="Anantharaman K."/>
            <person name="Brown C.T."/>
            <person name="Hug L.A."/>
            <person name="Sharon I."/>
            <person name="Castelle C.J."/>
            <person name="Probst A.J."/>
            <person name="Thomas B.C."/>
            <person name="Singh A."/>
            <person name="Wilkins M.J."/>
            <person name="Karaoz U."/>
            <person name="Brodie E.L."/>
            <person name="Williams K.H."/>
            <person name="Hubbard S.S."/>
            <person name="Banfield J.F."/>
        </authorList>
    </citation>
    <scope>NUCLEOTIDE SEQUENCE [LARGE SCALE GENOMIC DNA]</scope>
</reference>
<dbReference type="InterPro" id="IPR038763">
    <property type="entry name" value="DHH_sf"/>
</dbReference>